<keyword evidence="3" id="KW-0347">Helicase</keyword>
<dbReference type="PANTHER" id="PTHR47961:SF4">
    <property type="entry name" value="ACTIVATING SIGNAL COINTEGRATOR 1 COMPLEX SUBUNIT 3"/>
    <property type="match status" value="1"/>
</dbReference>
<evidence type="ECO:0000256" key="3">
    <source>
        <dbReference type="ARBA" id="ARBA00022806"/>
    </source>
</evidence>
<dbReference type="SUPFAM" id="SSF52540">
    <property type="entry name" value="P-loop containing nucleoside triphosphate hydrolases"/>
    <property type="match status" value="2"/>
</dbReference>
<evidence type="ECO:0000313" key="7">
    <source>
        <dbReference type="EMBL" id="KAI5428746.1"/>
    </source>
</evidence>
<reference evidence="7 8" key="1">
    <citation type="journal article" date="2022" name="Nat. Genet.">
        <title>Improved pea reference genome and pan-genome highlight genomic features and evolutionary characteristics.</title>
        <authorList>
            <person name="Yang T."/>
            <person name="Liu R."/>
            <person name="Luo Y."/>
            <person name="Hu S."/>
            <person name="Wang D."/>
            <person name="Wang C."/>
            <person name="Pandey M.K."/>
            <person name="Ge S."/>
            <person name="Xu Q."/>
            <person name="Li N."/>
            <person name="Li G."/>
            <person name="Huang Y."/>
            <person name="Saxena R.K."/>
            <person name="Ji Y."/>
            <person name="Li M."/>
            <person name="Yan X."/>
            <person name="He Y."/>
            <person name="Liu Y."/>
            <person name="Wang X."/>
            <person name="Xiang C."/>
            <person name="Varshney R.K."/>
            <person name="Ding H."/>
            <person name="Gao S."/>
            <person name="Zong X."/>
        </authorList>
    </citation>
    <scope>NUCLEOTIDE SEQUENCE [LARGE SCALE GENOMIC DNA]</scope>
    <source>
        <strain evidence="7 8">cv. Zhongwan 6</strain>
    </source>
</reference>
<evidence type="ECO:0000256" key="2">
    <source>
        <dbReference type="ARBA" id="ARBA00022801"/>
    </source>
</evidence>
<feature type="short sequence motif" description="Q motif" evidence="5">
    <location>
        <begin position="145"/>
        <end position="173"/>
    </location>
</feature>
<feature type="domain" description="DEAD-box RNA helicase Q" evidence="6">
    <location>
        <begin position="145"/>
        <end position="173"/>
    </location>
</feature>
<keyword evidence="1" id="KW-0547">Nucleotide-binding</keyword>
<dbReference type="Gramene" id="Psat03G0366100-T1">
    <property type="protein sequence ID" value="KAI5428746.1"/>
    <property type="gene ID" value="KIW84_033661"/>
</dbReference>
<dbReference type="AlphaFoldDB" id="A0A9D4Y1Y0"/>
<dbReference type="InterPro" id="IPR050474">
    <property type="entry name" value="Hel308_SKI2-like"/>
</dbReference>
<dbReference type="GO" id="GO:0003724">
    <property type="term" value="F:RNA helicase activity"/>
    <property type="evidence" value="ECO:0007669"/>
    <property type="project" value="InterPro"/>
</dbReference>
<dbReference type="PROSITE" id="PS51195">
    <property type="entry name" value="Q_MOTIF"/>
    <property type="match status" value="1"/>
</dbReference>
<keyword evidence="2" id="KW-0378">Hydrolase</keyword>
<keyword evidence="8" id="KW-1185">Reference proteome</keyword>
<name>A0A9D4Y1Y0_PEA</name>
<dbReference type="InterPro" id="IPR014014">
    <property type="entry name" value="RNA_helicase_DEAD_Q_motif"/>
</dbReference>
<dbReference type="InterPro" id="IPR027417">
    <property type="entry name" value="P-loop_NTPase"/>
</dbReference>
<keyword evidence="4" id="KW-0067">ATP-binding</keyword>
<comment type="caution">
    <text evidence="7">The sequence shown here is derived from an EMBL/GenBank/DDBJ whole genome shotgun (WGS) entry which is preliminary data.</text>
</comment>
<proteinExistence type="predicted"/>
<evidence type="ECO:0000259" key="6">
    <source>
        <dbReference type="PROSITE" id="PS51195"/>
    </source>
</evidence>
<sequence length="195" mass="22388">MEIIKKALTRQQIEETQTIVTTPEKWDIITRKSGDRTYAQLVEDLFADGHAQVLVSTAILAWGVNLPTHTPVYFKVGRSVECRSSSWKLSRVDPELDRLESLPWNSSLPQHDEQDDNTCSLFTGSIEFEGGFLSLEETIDETEYYAWNELRLHPLLMEAIHKLGFKEPTPIQKVVFRLLLIKGRMSLGLQRQDTE</sequence>
<protein>
    <recommendedName>
        <fullName evidence="6">DEAD-box RNA helicase Q domain-containing protein</fullName>
    </recommendedName>
</protein>
<organism evidence="7 8">
    <name type="scientific">Pisum sativum</name>
    <name type="common">Garden pea</name>
    <name type="synonym">Lathyrus oleraceus</name>
    <dbReference type="NCBI Taxonomy" id="3888"/>
    <lineage>
        <taxon>Eukaryota</taxon>
        <taxon>Viridiplantae</taxon>
        <taxon>Streptophyta</taxon>
        <taxon>Embryophyta</taxon>
        <taxon>Tracheophyta</taxon>
        <taxon>Spermatophyta</taxon>
        <taxon>Magnoliopsida</taxon>
        <taxon>eudicotyledons</taxon>
        <taxon>Gunneridae</taxon>
        <taxon>Pentapetalae</taxon>
        <taxon>rosids</taxon>
        <taxon>fabids</taxon>
        <taxon>Fabales</taxon>
        <taxon>Fabaceae</taxon>
        <taxon>Papilionoideae</taxon>
        <taxon>50 kb inversion clade</taxon>
        <taxon>NPAAA clade</taxon>
        <taxon>Hologalegina</taxon>
        <taxon>IRL clade</taxon>
        <taxon>Fabeae</taxon>
        <taxon>Lathyrus</taxon>
    </lineage>
</organism>
<dbReference type="GO" id="GO:0005634">
    <property type="term" value="C:nucleus"/>
    <property type="evidence" value="ECO:0007669"/>
    <property type="project" value="TreeGrafter"/>
</dbReference>
<dbReference type="Proteomes" id="UP001058974">
    <property type="component" value="Chromosome 3"/>
</dbReference>
<dbReference type="GO" id="GO:0005524">
    <property type="term" value="F:ATP binding"/>
    <property type="evidence" value="ECO:0007669"/>
    <property type="project" value="UniProtKB-KW"/>
</dbReference>
<dbReference type="PANTHER" id="PTHR47961">
    <property type="entry name" value="DNA POLYMERASE THETA, PUTATIVE (AFU_ORTHOLOGUE AFUA_1G05260)-RELATED"/>
    <property type="match status" value="1"/>
</dbReference>
<evidence type="ECO:0000256" key="4">
    <source>
        <dbReference type="ARBA" id="ARBA00022840"/>
    </source>
</evidence>
<evidence type="ECO:0000313" key="8">
    <source>
        <dbReference type="Proteomes" id="UP001058974"/>
    </source>
</evidence>
<gene>
    <name evidence="7" type="ORF">KIW84_033661</name>
</gene>
<dbReference type="Gene3D" id="3.40.50.300">
    <property type="entry name" value="P-loop containing nucleotide triphosphate hydrolases"/>
    <property type="match status" value="3"/>
</dbReference>
<dbReference type="EMBL" id="JAMSHJ010000003">
    <property type="protein sequence ID" value="KAI5428746.1"/>
    <property type="molecule type" value="Genomic_DNA"/>
</dbReference>
<dbReference type="GO" id="GO:0016787">
    <property type="term" value="F:hydrolase activity"/>
    <property type="evidence" value="ECO:0007669"/>
    <property type="project" value="UniProtKB-KW"/>
</dbReference>
<evidence type="ECO:0000256" key="1">
    <source>
        <dbReference type="ARBA" id="ARBA00022741"/>
    </source>
</evidence>
<accession>A0A9D4Y1Y0</accession>
<evidence type="ECO:0000256" key="5">
    <source>
        <dbReference type="PROSITE-ProRule" id="PRU00552"/>
    </source>
</evidence>